<comment type="similarity">
    <text evidence="1">Belongs to the aldehyde dehydrogenase family.</text>
</comment>
<keyword evidence="5" id="KW-1185">Reference proteome</keyword>
<organism evidence="4 5">
    <name type="scientific">Cloeon dipterum</name>
    <dbReference type="NCBI Taxonomy" id="197152"/>
    <lineage>
        <taxon>Eukaryota</taxon>
        <taxon>Metazoa</taxon>
        <taxon>Ecdysozoa</taxon>
        <taxon>Arthropoda</taxon>
        <taxon>Hexapoda</taxon>
        <taxon>Insecta</taxon>
        <taxon>Pterygota</taxon>
        <taxon>Palaeoptera</taxon>
        <taxon>Ephemeroptera</taxon>
        <taxon>Pisciforma</taxon>
        <taxon>Baetidae</taxon>
        <taxon>Cloeon</taxon>
    </lineage>
</organism>
<dbReference type="FunFam" id="3.40.309.10:FF:000001">
    <property type="entry name" value="Mitochondrial aldehyde dehydrogenase 2"/>
    <property type="match status" value="1"/>
</dbReference>
<feature type="domain" description="Aldehyde dehydrogenase" evidence="3">
    <location>
        <begin position="19"/>
        <end position="483"/>
    </location>
</feature>
<evidence type="ECO:0000256" key="2">
    <source>
        <dbReference type="ARBA" id="ARBA00023002"/>
    </source>
</evidence>
<dbReference type="EMBL" id="CADEPI010000096">
    <property type="protein sequence ID" value="CAB3374319.1"/>
    <property type="molecule type" value="Genomic_DNA"/>
</dbReference>
<dbReference type="Gene3D" id="3.40.605.10">
    <property type="entry name" value="Aldehyde Dehydrogenase, Chain A, domain 1"/>
    <property type="match status" value="1"/>
</dbReference>
<dbReference type="SUPFAM" id="SSF53720">
    <property type="entry name" value="ALDH-like"/>
    <property type="match status" value="1"/>
</dbReference>
<name>A0A8S1D8X6_9INSE</name>
<dbReference type="InterPro" id="IPR016161">
    <property type="entry name" value="Ald_DH/histidinol_DH"/>
</dbReference>
<reference evidence="4 5" key="1">
    <citation type="submission" date="2020-04" db="EMBL/GenBank/DDBJ databases">
        <authorList>
            <person name="Alioto T."/>
            <person name="Alioto T."/>
            <person name="Gomez Garrido J."/>
        </authorList>
    </citation>
    <scope>NUCLEOTIDE SEQUENCE [LARGE SCALE GENOMIC DNA]</scope>
</reference>
<dbReference type="InterPro" id="IPR016163">
    <property type="entry name" value="Ald_DH_C"/>
</dbReference>
<dbReference type="InterPro" id="IPR016162">
    <property type="entry name" value="Ald_DH_N"/>
</dbReference>
<gene>
    <name evidence="4" type="ORF">CLODIP_2_CD05987</name>
</gene>
<sequence>MAIRKPEIKFTKLFINNQFVDSISGKTFRTINPATGEVLASVSEAGQADVDAAVNAAKNAVKYNAPWRTMQPKERANLMFKLASLIERDLQYIASLETVDNGQPYSGIVNDMQFVIDVFRYYAGWCDKIRGSTIPIGGDDGGYAYTRREPVGVVGCIIPWNFPMLMLSWKLGPALAAGCTIVLKPSELTPLTALYFGSLVLEAGFPPGVVNVVPGYGPTAGEPIAYHPDVNKIAFTGSTQVGKLIARAAAESNLKRVSLELGGKSCLVVHDTPDLAKAAEIAQFASFFNQGQNCTAGSKIFVHESIYDEFLAKAKELTAARKTGDPFDEATMHGPQIDQKQLTKVLDLIQSGIDEGAKLEVGGKADLKEGFFVYPTLFSNVNQDMKIAQEEIFGPVQMVFKFSNLDEVIDQVNDTKYGLASGIITSQMDKALAYVNRVHAGSVWINCYDNVMPQVPFGGFKQSGYGRELGEESLKEYLEVKSVICRPVPT</sequence>
<dbReference type="FunFam" id="3.40.605.10:FF:000026">
    <property type="entry name" value="Aldehyde dehydrogenase, putative"/>
    <property type="match status" value="1"/>
</dbReference>
<dbReference type="Proteomes" id="UP000494165">
    <property type="component" value="Unassembled WGS sequence"/>
</dbReference>
<dbReference type="PROSITE" id="PS00070">
    <property type="entry name" value="ALDEHYDE_DEHYDR_CYS"/>
    <property type="match status" value="1"/>
</dbReference>
<dbReference type="InterPro" id="IPR015590">
    <property type="entry name" value="Aldehyde_DH_dom"/>
</dbReference>
<evidence type="ECO:0000256" key="1">
    <source>
        <dbReference type="ARBA" id="ARBA00009986"/>
    </source>
</evidence>
<evidence type="ECO:0000259" key="3">
    <source>
        <dbReference type="Pfam" id="PF00171"/>
    </source>
</evidence>
<dbReference type="InterPro" id="IPR016160">
    <property type="entry name" value="Ald_DH_CS_CYS"/>
</dbReference>
<evidence type="ECO:0000313" key="5">
    <source>
        <dbReference type="Proteomes" id="UP000494165"/>
    </source>
</evidence>
<keyword evidence="2" id="KW-0560">Oxidoreductase</keyword>
<proteinExistence type="inferred from homology"/>
<dbReference type="GO" id="GO:0016620">
    <property type="term" value="F:oxidoreductase activity, acting on the aldehyde or oxo group of donors, NAD or NADP as acceptor"/>
    <property type="evidence" value="ECO:0007669"/>
    <property type="project" value="InterPro"/>
</dbReference>
<dbReference type="PANTHER" id="PTHR11699">
    <property type="entry name" value="ALDEHYDE DEHYDROGENASE-RELATED"/>
    <property type="match status" value="1"/>
</dbReference>
<dbReference type="FunFam" id="3.40.605.10:FF:000050">
    <property type="entry name" value="Aldehyde dehydrogenase, mitochondrial"/>
    <property type="match status" value="1"/>
</dbReference>
<dbReference type="OrthoDB" id="310895at2759"/>
<evidence type="ECO:0000313" key="4">
    <source>
        <dbReference type="EMBL" id="CAB3374319.1"/>
    </source>
</evidence>
<comment type="caution">
    <text evidence="4">The sequence shown here is derived from an EMBL/GenBank/DDBJ whole genome shotgun (WGS) entry which is preliminary data.</text>
</comment>
<accession>A0A8S1D8X6</accession>
<dbReference type="AlphaFoldDB" id="A0A8S1D8X6"/>
<dbReference type="Pfam" id="PF00171">
    <property type="entry name" value="Aldedh"/>
    <property type="match status" value="1"/>
</dbReference>
<dbReference type="Gene3D" id="3.40.309.10">
    <property type="entry name" value="Aldehyde Dehydrogenase, Chain A, domain 2"/>
    <property type="match status" value="1"/>
</dbReference>
<protein>
    <recommendedName>
        <fullName evidence="3">Aldehyde dehydrogenase domain-containing protein</fullName>
    </recommendedName>
</protein>